<evidence type="ECO:0000313" key="1">
    <source>
        <dbReference type="EMBL" id="NID15965.1"/>
    </source>
</evidence>
<gene>
    <name evidence="1" type="ORF">HBF32_10895</name>
</gene>
<dbReference type="RefSeq" id="WP_166699648.1">
    <property type="nucleotide sequence ID" value="NZ_JAAQTL010000001.1"/>
</dbReference>
<name>A0A7X5TQD4_9GAMM</name>
<keyword evidence="2" id="KW-1185">Reference proteome</keyword>
<accession>A0A7X5TQD4</accession>
<protein>
    <submittedName>
        <fullName evidence="1">Uncharacterized protein</fullName>
    </submittedName>
</protein>
<comment type="caution">
    <text evidence="1">The sequence shown here is derived from an EMBL/GenBank/DDBJ whole genome shotgun (WGS) entry which is preliminary data.</text>
</comment>
<organism evidence="1 2">
    <name type="scientific">Luteibacter yeojuensis</name>
    <dbReference type="NCBI Taxonomy" id="345309"/>
    <lineage>
        <taxon>Bacteria</taxon>
        <taxon>Pseudomonadati</taxon>
        <taxon>Pseudomonadota</taxon>
        <taxon>Gammaproteobacteria</taxon>
        <taxon>Lysobacterales</taxon>
        <taxon>Rhodanobacteraceae</taxon>
        <taxon>Luteibacter</taxon>
    </lineage>
</organism>
<sequence>MRVQLEDDKIRVRIDEDELNELLQDIALLGSTAFGKAFTMRYAIDATDNACTLSGTAHEWRMEVPREALRDLQSRLPSKDGLVFDIPGYDTVATTVRFDVDVKDSLRRRRDGAS</sequence>
<dbReference type="EMBL" id="JAAQTL010000001">
    <property type="protein sequence ID" value="NID15965.1"/>
    <property type="molecule type" value="Genomic_DNA"/>
</dbReference>
<dbReference type="AlphaFoldDB" id="A0A7X5TQD4"/>
<dbReference type="Proteomes" id="UP000518878">
    <property type="component" value="Unassembled WGS sequence"/>
</dbReference>
<evidence type="ECO:0000313" key="2">
    <source>
        <dbReference type="Proteomes" id="UP000518878"/>
    </source>
</evidence>
<proteinExistence type="predicted"/>
<reference evidence="1 2" key="1">
    <citation type="journal article" date="2006" name="Int. J. Syst. Evol. Microbiol.">
        <title>Dyella yeojuensis sp. nov., isolated from greenhouse soil in Korea.</title>
        <authorList>
            <person name="Kim B.Y."/>
            <person name="Weon H.Y."/>
            <person name="Lee K.H."/>
            <person name="Seok S.J."/>
            <person name="Kwon S.W."/>
            <person name="Go S.J."/>
            <person name="Stackebrandt E."/>
        </authorList>
    </citation>
    <scope>NUCLEOTIDE SEQUENCE [LARGE SCALE GENOMIC DNA]</scope>
    <source>
        <strain evidence="1 2">DSM 17673</strain>
    </source>
</reference>